<evidence type="ECO:0000313" key="5">
    <source>
        <dbReference type="Proteomes" id="UP001278571"/>
    </source>
</evidence>
<dbReference type="PROSITE" id="PS51186">
    <property type="entry name" value="GNAT"/>
    <property type="match status" value="1"/>
</dbReference>
<evidence type="ECO:0000256" key="1">
    <source>
        <dbReference type="ARBA" id="ARBA00022679"/>
    </source>
</evidence>
<protein>
    <submittedName>
        <fullName evidence="4">GNAT family N-acetyltransferase</fullName>
    </submittedName>
</protein>
<keyword evidence="1" id="KW-0808">Transferase</keyword>
<dbReference type="PANTHER" id="PTHR43877">
    <property type="entry name" value="AMINOALKYLPHOSPHONATE N-ACETYLTRANSFERASE-RELATED-RELATED"/>
    <property type="match status" value="1"/>
</dbReference>
<dbReference type="Pfam" id="PF00583">
    <property type="entry name" value="Acetyltransf_1"/>
    <property type="match status" value="1"/>
</dbReference>
<keyword evidence="2" id="KW-0012">Acyltransferase</keyword>
<dbReference type="CDD" id="cd04301">
    <property type="entry name" value="NAT_SF"/>
    <property type="match status" value="1"/>
</dbReference>
<organism evidence="4 5">
    <name type="scientific">Streptomyces roseolus</name>
    <dbReference type="NCBI Taxonomy" id="67358"/>
    <lineage>
        <taxon>Bacteria</taxon>
        <taxon>Bacillati</taxon>
        <taxon>Actinomycetota</taxon>
        <taxon>Actinomycetes</taxon>
        <taxon>Kitasatosporales</taxon>
        <taxon>Streptomycetaceae</taxon>
        <taxon>Streptomyces</taxon>
    </lineage>
</organism>
<gene>
    <name evidence="4" type="ORF">R2363_32190</name>
</gene>
<dbReference type="InterPro" id="IPR000182">
    <property type="entry name" value="GNAT_dom"/>
</dbReference>
<evidence type="ECO:0000259" key="3">
    <source>
        <dbReference type="PROSITE" id="PS51186"/>
    </source>
</evidence>
<dbReference type="InterPro" id="IPR050832">
    <property type="entry name" value="Bact_Acetyltransf"/>
</dbReference>
<dbReference type="RefSeq" id="WP_319012982.1">
    <property type="nucleotide sequence ID" value="NZ_JAWJZF010000504.1"/>
</dbReference>
<comment type="caution">
    <text evidence="4">The sequence shown here is derived from an EMBL/GenBank/DDBJ whole genome shotgun (WGS) entry which is preliminary data.</text>
</comment>
<evidence type="ECO:0000313" key="4">
    <source>
        <dbReference type="EMBL" id="MDX2296821.1"/>
    </source>
</evidence>
<sequence length="138" mass="15169">MEIRRVTEVEAVDAAGHLFDTAPGRKATERFLTDERHHLLIAYVDDVPAGMVTGVEMTHPDKGTEMFLYELGVDESFRGRGVGRALVSALADLSRARGCYGLWTITDEENAAALATYRRAGGAPEAGQVVLTWTFDRR</sequence>
<dbReference type="Proteomes" id="UP001278571">
    <property type="component" value="Unassembled WGS sequence"/>
</dbReference>
<dbReference type="EMBL" id="JAWJZF010000504">
    <property type="protein sequence ID" value="MDX2296821.1"/>
    <property type="molecule type" value="Genomic_DNA"/>
</dbReference>
<dbReference type="Gene3D" id="3.40.630.30">
    <property type="match status" value="1"/>
</dbReference>
<feature type="domain" description="N-acetyltransferase" evidence="3">
    <location>
        <begin position="1"/>
        <end position="138"/>
    </location>
</feature>
<keyword evidence="5" id="KW-1185">Reference proteome</keyword>
<reference evidence="4 5" key="1">
    <citation type="submission" date="2023-10" db="EMBL/GenBank/DDBJ databases">
        <authorList>
            <person name="Wang X.X."/>
        </authorList>
    </citation>
    <scope>NUCLEOTIDE SEQUENCE [LARGE SCALE GENOMIC DNA]</scope>
    <source>
        <strain evidence="4 5">NBRC 12816</strain>
    </source>
</reference>
<dbReference type="SUPFAM" id="SSF55729">
    <property type="entry name" value="Acyl-CoA N-acyltransferases (Nat)"/>
    <property type="match status" value="1"/>
</dbReference>
<name>A0ABU4KGH8_9ACTN</name>
<evidence type="ECO:0000256" key="2">
    <source>
        <dbReference type="ARBA" id="ARBA00023315"/>
    </source>
</evidence>
<accession>A0ABU4KGH8</accession>
<proteinExistence type="predicted"/>
<dbReference type="InterPro" id="IPR016181">
    <property type="entry name" value="Acyl_CoA_acyltransferase"/>
</dbReference>